<dbReference type="InterPro" id="IPR042099">
    <property type="entry name" value="ANL_N_sf"/>
</dbReference>
<dbReference type="AlphaFoldDB" id="A0A6A5JVF3"/>
<organism evidence="4 5">
    <name type="scientific">Decorospora gaudefroyi</name>
    <dbReference type="NCBI Taxonomy" id="184978"/>
    <lineage>
        <taxon>Eukaryota</taxon>
        <taxon>Fungi</taxon>
        <taxon>Dikarya</taxon>
        <taxon>Ascomycota</taxon>
        <taxon>Pezizomycotina</taxon>
        <taxon>Dothideomycetes</taxon>
        <taxon>Pleosporomycetidae</taxon>
        <taxon>Pleosporales</taxon>
        <taxon>Pleosporineae</taxon>
        <taxon>Pleosporaceae</taxon>
        <taxon>Decorospora</taxon>
    </lineage>
</organism>
<evidence type="ECO:0000256" key="1">
    <source>
        <dbReference type="ARBA" id="ARBA00022450"/>
    </source>
</evidence>
<dbReference type="EMBL" id="ML975576">
    <property type="protein sequence ID" value="KAF1828305.1"/>
    <property type="molecule type" value="Genomic_DNA"/>
</dbReference>
<gene>
    <name evidence="4" type="ORF">BDW02DRAFT_616854</name>
</gene>
<dbReference type="GO" id="GO:0044550">
    <property type="term" value="P:secondary metabolite biosynthetic process"/>
    <property type="evidence" value="ECO:0007669"/>
    <property type="project" value="TreeGrafter"/>
</dbReference>
<sequence>MQSLGRALDTVFLSPDKPLSQVNLFSLLDHQKLLQWNKKYPESVDRLVHEMFEDMVAAKPQATAVAAWDSEVTYQQLDRLTMRLAIKLQTMHVEAETIVALCFEKSVWAIVAMLGVLRAGAAFLHIDPKHPTARQQAMISTTAARIILCSEKTCGIVSGCGPEIISLDALPSPINLGPRNAAYIVSTSGSTGIPKSIVLEHASLCTSVTAQAEAMAVNVESRILQYAAYTFDVSVGDIFTALTHGACVCVPSEWERAQDLAGAINHLEVNQACLTSTVASLLTPTDVPKLKKLTLGGEPASKQCIELWSGKVALKNVYGPAECTVWCVIQQNASSEIPASNIGRGIGARTWIVHPENHNQLMPVGAVGELLIEGPLVARRYINDPERSVAVFLERSPSWLASFGPAAISKSILQDGRFGQV</sequence>
<reference evidence="4" key="1">
    <citation type="submission" date="2020-01" db="EMBL/GenBank/DDBJ databases">
        <authorList>
            <consortium name="DOE Joint Genome Institute"/>
            <person name="Haridas S."/>
            <person name="Albert R."/>
            <person name="Binder M."/>
            <person name="Bloem J."/>
            <person name="Labutti K."/>
            <person name="Salamov A."/>
            <person name="Andreopoulos B."/>
            <person name="Baker S.E."/>
            <person name="Barry K."/>
            <person name="Bills G."/>
            <person name="Bluhm B.H."/>
            <person name="Cannon C."/>
            <person name="Castanera R."/>
            <person name="Culley D.E."/>
            <person name="Daum C."/>
            <person name="Ezra D."/>
            <person name="Gonzalez J.B."/>
            <person name="Henrissat B."/>
            <person name="Kuo A."/>
            <person name="Liang C."/>
            <person name="Lipzen A."/>
            <person name="Lutzoni F."/>
            <person name="Magnuson J."/>
            <person name="Mondo S."/>
            <person name="Nolan M."/>
            <person name="Ohm R."/>
            <person name="Pangilinan J."/>
            <person name="Park H.-J."/>
            <person name="Ramirez L."/>
            <person name="Alfaro M."/>
            <person name="Sun H."/>
            <person name="Tritt A."/>
            <person name="Yoshinaga Y."/>
            <person name="Zwiers L.-H."/>
            <person name="Turgeon B.G."/>
            <person name="Goodwin S.B."/>
            <person name="Spatafora J.W."/>
            <person name="Crous P.W."/>
            <person name="Grigoriev I.V."/>
        </authorList>
    </citation>
    <scope>NUCLEOTIDE SEQUENCE</scope>
    <source>
        <strain evidence="4">P77</strain>
    </source>
</reference>
<evidence type="ECO:0000259" key="3">
    <source>
        <dbReference type="Pfam" id="PF00501"/>
    </source>
</evidence>
<dbReference type="InterPro" id="IPR000873">
    <property type="entry name" value="AMP-dep_synth/lig_dom"/>
</dbReference>
<dbReference type="Pfam" id="PF00501">
    <property type="entry name" value="AMP-binding"/>
    <property type="match status" value="1"/>
</dbReference>
<keyword evidence="1" id="KW-0596">Phosphopantetheine</keyword>
<protein>
    <submittedName>
        <fullName evidence="4">Acetyl-CoA synthetase-like protein</fullName>
    </submittedName>
</protein>
<dbReference type="OrthoDB" id="416786at2759"/>
<keyword evidence="2" id="KW-0597">Phosphoprotein</keyword>
<keyword evidence="5" id="KW-1185">Reference proteome</keyword>
<dbReference type="PANTHER" id="PTHR45527">
    <property type="entry name" value="NONRIBOSOMAL PEPTIDE SYNTHETASE"/>
    <property type="match status" value="1"/>
</dbReference>
<evidence type="ECO:0000313" key="5">
    <source>
        <dbReference type="Proteomes" id="UP000800040"/>
    </source>
</evidence>
<name>A0A6A5JVF3_9PLEO</name>
<dbReference type="CDD" id="cd05918">
    <property type="entry name" value="A_NRPS_SidN3_like"/>
    <property type="match status" value="1"/>
</dbReference>
<dbReference type="PANTHER" id="PTHR45527:SF1">
    <property type="entry name" value="FATTY ACID SYNTHASE"/>
    <property type="match status" value="1"/>
</dbReference>
<accession>A0A6A5JVF3</accession>
<dbReference type="GO" id="GO:0043041">
    <property type="term" value="P:amino acid activation for nonribosomal peptide biosynthetic process"/>
    <property type="evidence" value="ECO:0007669"/>
    <property type="project" value="TreeGrafter"/>
</dbReference>
<feature type="domain" description="AMP-dependent synthetase/ligase" evidence="3">
    <location>
        <begin position="52"/>
        <end position="381"/>
    </location>
</feature>
<dbReference type="GO" id="GO:0031177">
    <property type="term" value="F:phosphopantetheine binding"/>
    <property type="evidence" value="ECO:0007669"/>
    <property type="project" value="TreeGrafter"/>
</dbReference>
<dbReference type="GO" id="GO:0005737">
    <property type="term" value="C:cytoplasm"/>
    <property type="evidence" value="ECO:0007669"/>
    <property type="project" value="TreeGrafter"/>
</dbReference>
<evidence type="ECO:0000313" key="4">
    <source>
        <dbReference type="EMBL" id="KAF1828305.1"/>
    </source>
</evidence>
<evidence type="ECO:0000256" key="2">
    <source>
        <dbReference type="ARBA" id="ARBA00022553"/>
    </source>
</evidence>
<dbReference type="SUPFAM" id="SSF56801">
    <property type="entry name" value="Acetyl-CoA synthetase-like"/>
    <property type="match status" value="1"/>
</dbReference>
<dbReference type="Gene3D" id="3.40.50.12780">
    <property type="entry name" value="N-terminal domain of ligase-like"/>
    <property type="match status" value="1"/>
</dbReference>
<proteinExistence type="predicted"/>
<dbReference type="Proteomes" id="UP000800040">
    <property type="component" value="Unassembled WGS sequence"/>
</dbReference>